<evidence type="ECO:0000313" key="2">
    <source>
        <dbReference type="EMBL" id="KAG5631044.1"/>
    </source>
</evidence>
<dbReference type="AlphaFoldDB" id="A0A9J6B331"/>
<feature type="compositionally biased region" description="Basic and acidic residues" evidence="1">
    <location>
        <begin position="44"/>
        <end position="56"/>
    </location>
</feature>
<protein>
    <submittedName>
        <fullName evidence="2">Uncharacterized protein</fullName>
    </submittedName>
</protein>
<reference evidence="2 3" key="1">
    <citation type="submission" date="2020-09" db="EMBL/GenBank/DDBJ databases">
        <title>De no assembly of potato wild relative species, Solanum commersonii.</title>
        <authorList>
            <person name="Cho K."/>
        </authorList>
    </citation>
    <scope>NUCLEOTIDE SEQUENCE [LARGE SCALE GENOMIC DNA]</scope>
    <source>
        <strain evidence="2">LZ3.2</strain>
        <tissue evidence="2">Leaf</tissue>
    </source>
</reference>
<proteinExistence type="predicted"/>
<comment type="caution">
    <text evidence="2">The sequence shown here is derived from an EMBL/GenBank/DDBJ whole genome shotgun (WGS) entry which is preliminary data.</text>
</comment>
<dbReference type="EMBL" id="JACXVP010000001">
    <property type="protein sequence ID" value="KAG5631044.1"/>
    <property type="molecule type" value="Genomic_DNA"/>
</dbReference>
<evidence type="ECO:0000256" key="1">
    <source>
        <dbReference type="SAM" id="MobiDB-lite"/>
    </source>
</evidence>
<evidence type="ECO:0000313" key="3">
    <source>
        <dbReference type="Proteomes" id="UP000824120"/>
    </source>
</evidence>
<organism evidence="2 3">
    <name type="scientific">Solanum commersonii</name>
    <name type="common">Commerson's wild potato</name>
    <name type="synonym">Commerson's nightshade</name>
    <dbReference type="NCBI Taxonomy" id="4109"/>
    <lineage>
        <taxon>Eukaryota</taxon>
        <taxon>Viridiplantae</taxon>
        <taxon>Streptophyta</taxon>
        <taxon>Embryophyta</taxon>
        <taxon>Tracheophyta</taxon>
        <taxon>Spermatophyta</taxon>
        <taxon>Magnoliopsida</taxon>
        <taxon>eudicotyledons</taxon>
        <taxon>Gunneridae</taxon>
        <taxon>Pentapetalae</taxon>
        <taxon>asterids</taxon>
        <taxon>lamiids</taxon>
        <taxon>Solanales</taxon>
        <taxon>Solanaceae</taxon>
        <taxon>Solanoideae</taxon>
        <taxon>Solaneae</taxon>
        <taxon>Solanum</taxon>
    </lineage>
</organism>
<accession>A0A9J6B331</accession>
<feature type="region of interest" description="Disordered" evidence="1">
    <location>
        <begin position="43"/>
        <end position="86"/>
    </location>
</feature>
<gene>
    <name evidence="2" type="ORF">H5410_002761</name>
</gene>
<keyword evidence="3" id="KW-1185">Reference proteome</keyword>
<name>A0A9J6B331_SOLCO</name>
<sequence>MNRLEVQSMAIQKRRIRRRRFGIVVHQPQASIEGIERQYLQWRPTEKRREKKERGREKKKRGGDCGNKGDREQEVCRASGPTNFSF</sequence>
<dbReference type="Proteomes" id="UP000824120">
    <property type="component" value="Chromosome 1"/>
</dbReference>